<dbReference type="PANTHER" id="PTHR10623">
    <property type="entry name" value="MICROTUBULE-ASSOCIATED PROTEIN RP/EB FAMILY MEMBER"/>
    <property type="match status" value="1"/>
</dbReference>
<reference evidence="1 3" key="1">
    <citation type="journal article" date="2007" name="Nature">
        <title>Evolution of genes and genomes on the Drosophila phylogeny.</title>
        <authorList>
            <consortium name="Drosophila 12 Genomes Consortium"/>
            <person name="Clark A.G."/>
            <person name="Eisen M.B."/>
            <person name="Smith D.R."/>
            <person name="Bergman C.M."/>
            <person name="Oliver B."/>
            <person name="Markow T.A."/>
            <person name="Kaufman T.C."/>
            <person name="Kellis M."/>
            <person name="Gelbart W."/>
            <person name="Iyer V.N."/>
            <person name="Pollard D.A."/>
            <person name="Sackton T.B."/>
            <person name="Larracuente A.M."/>
            <person name="Singh N.D."/>
            <person name="Abad J.P."/>
            <person name="Abt D.N."/>
            <person name="Adryan B."/>
            <person name="Aguade M."/>
            <person name="Akashi H."/>
            <person name="Anderson W.W."/>
            <person name="Aquadro C.F."/>
            <person name="Ardell D.H."/>
            <person name="Arguello R."/>
            <person name="Artieri C.G."/>
            <person name="Barbash D.A."/>
            <person name="Barker D."/>
            <person name="Barsanti P."/>
            <person name="Batterham P."/>
            <person name="Batzoglou S."/>
            <person name="Begun D."/>
            <person name="Bhutkar A."/>
            <person name="Blanco E."/>
            <person name="Bosak S.A."/>
            <person name="Bradley R.K."/>
            <person name="Brand A.D."/>
            <person name="Brent M.R."/>
            <person name="Brooks A.N."/>
            <person name="Brown R.H."/>
            <person name="Butlin R.K."/>
            <person name="Caggese C."/>
            <person name="Calvi B.R."/>
            <person name="Bernardo de Carvalho A."/>
            <person name="Caspi A."/>
            <person name="Castrezana S."/>
            <person name="Celniker S.E."/>
            <person name="Chang J.L."/>
            <person name="Chapple C."/>
            <person name="Chatterji S."/>
            <person name="Chinwalla A."/>
            <person name="Civetta A."/>
            <person name="Clifton S.W."/>
            <person name="Comeron J.M."/>
            <person name="Costello J.C."/>
            <person name="Coyne J.A."/>
            <person name="Daub J."/>
            <person name="David R.G."/>
            <person name="Delcher A.L."/>
            <person name="Delehaunty K."/>
            <person name="Do C.B."/>
            <person name="Ebling H."/>
            <person name="Edwards K."/>
            <person name="Eickbush T."/>
            <person name="Evans J.D."/>
            <person name="Filipski A."/>
            <person name="Findeiss S."/>
            <person name="Freyhult E."/>
            <person name="Fulton L."/>
            <person name="Fulton R."/>
            <person name="Garcia A.C."/>
            <person name="Gardiner A."/>
            <person name="Garfield D.A."/>
            <person name="Garvin B.E."/>
            <person name="Gibson G."/>
            <person name="Gilbert D."/>
            <person name="Gnerre S."/>
            <person name="Godfrey J."/>
            <person name="Good R."/>
            <person name="Gotea V."/>
            <person name="Gravely B."/>
            <person name="Greenberg A.J."/>
            <person name="Griffiths-Jones S."/>
            <person name="Gross S."/>
            <person name="Guigo R."/>
            <person name="Gustafson E.A."/>
            <person name="Haerty W."/>
            <person name="Hahn M.W."/>
            <person name="Halligan D.L."/>
            <person name="Halpern A.L."/>
            <person name="Halter G.M."/>
            <person name="Han M.V."/>
            <person name="Heger A."/>
            <person name="Hillier L."/>
            <person name="Hinrichs A.S."/>
            <person name="Holmes I."/>
            <person name="Hoskins R.A."/>
            <person name="Hubisz M.J."/>
            <person name="Hultmark D."/>
            <person name="Huntley M.A."/>
            <person name="Jaffe D.B."/>
            <person name="Jagadeeshan S."/>
            <person name="Jeck W.R."/>
            <person name="Johnson J."/>
            <person name="Jones C.D."/>
            <person name="Jordan W.C."/>
            <person name="Karpen G.H."/>
            <person name="Kataoka E."/>
            <person name="Keightley P.D."/>
            <person name="Kheradpour P."/>
            <person name="Kirkness E.F."/>
            <person name="Koerich L.B."/>
            <person name="Kristiansen K."/>
            <person name="Kudrna D."/>
            <person name="Kulathinal R.J."/>
            <person name="Kumar S."/>
            <person name="Kwok R."/>
            <person name="Lander E."/>
            <person name="Langley C.H."/>
            <person name="Lapoint R."/>
            <person name="Lazzaro B.P."/>
            <person name="Lee S.J."/>
            <person name="Levesque L."/>
            <person name="Li R."/>
            <person name="Lin C.F."/>
            <person name="Lin M.F."/>
            <person name="Lindblad-Toh K."/>
            <person name="Llopart A."/>
            <person name="Long M."/>
            <person name="Low L."/>
            <person name="Lozovsky E."/>
            <person name="Lu J."/>
            <person name="Luo M."/>
            <person name="Machado C.A."/>
            <person name="Makalowski W."/>
            <person name="Marzo M."/>
            <person name="Matsuda M."/>
            <person name="Matzkin L."/>
            <person name="McAllister B."/>
            <person name="McBride C.S."/>
            <person name="McKernan B."/>
            <person name="McKernan K."/>
            <person name="Mendez-Lago M."/>
            <person name="Minx P."/>
            <person name="Mollenhauer M.U."/>
            <person name="Montooth K."/>
            <person name="Mount S.M."/>
            <person name="Mu X."/>
            <person name="Myers E."/>
            <person name="Negre B."/>
            <person name="Newfeld S."/>
            <person name="Nielsen R."/>
            <person name="Noor M.A."/>
            <person name="O'Grady P."/>
            <person name="Pachter L."/>
            <person name="Papaceit M."/>
            <person name="Parisi M.J."/>
            <person name="Parisi M."/>
            <person name="Parts L."/>
            <person name="Pedersen J.S."/>
            <person name="Pesole G."/>
            <person name="Phillippy A.M."/>
            <person name="Ponting C.P."/>
            <person name="Pop M."/>
            <person name="Porcelli D."/>
            <person name="Powell J.R."/>
            <person name="Prohaska S."/>
            <person name="Pruitt K."/>
            <person name="Puig M."/>
            <person name="Quesneville H."/>
            <person name="Ram K.R."/>
            <person name="Rand D."/>
            <person name="Rasmussen M.D."/>
            <person name="Reed L.K."/>
            <person name="Reenan R."/>
            <person name="Reily A."/>
            <person name="Remington K.A."/>
            <person name="Rieger T.T."/>
            <person name="Ritchie M.G."/>
            <person name="Robin C."/>
            <person name="Rogers Y.H."/>
            <person name="Rohde C."/>
            <person name="Rozas J."/>
            <person name="Rubenfield M.J."/>
            <person name="Ruiz A."/>
            <person name="Russo S."/>
            <person name="Salzberg S.L."/>
            <person name="Sanchez-Gracia A."/>
            <person name="Saranga D.J."/>
            <person name="Sato H."/>
            <person name="Schaeffer S.W."/>
            <person name="Schatz M.C."/>
            <person name="Schlenke T."/>
            <person name="Schwartz R."/>
            <person name="Segarra C."/>
            <person name="Singh R.S."/>
            <person name="Sirot L."/>
            <person name="Sirota M."/>
            <person name="Sisneros N.B."/>
            <person name="Smith C.D."/>
            <person name="Smith T.F."/>
            <person name="Spieth J."/>
            <person name="Stage D.E."/>
            <person name="Stark A."/>
            <person name="Stephan W."/>
            <person name="Strausberg R.L."/>
            <person name="Strempel S."/>
            <person name="Sturgill D."/>
            <person name="Sutton G."/>
            <person name="Sutton G.G."/>
            <person name="Tao W."/>
            <person name="Teichmann S."/>
            <person name="Tobari Y.N."/>
            <person name="Tomimura Y."/>
            <person name="Tsolas J.M."/>
            <person name="Valente V.L."/>
            <person name="Venter E."/>
            <person name="Venter J.C."/>
            <person name="Vicario S."/>
            <person name="Vieira F.G."/>
            <person name="Vilella A.J."/>
            <person name="Villasante A."/>
            <person name="Walenz B."/>
            <person name="Wang J."/>
            <person name="Wasserman M."/>
            <person name="Watts T."/>
            <person name="Wilson D."/>
            <person name="Wilson R.K."/>
            <person name="Wing R.A."/>
            <person name="Wolfner M.F."/>
            <person name="Wong A."/>
            <person name="Wong G.K."/>
            <person name="Wu C.I."/>
            <person name="Wu G."/>
            <person name="Yamamoto D."/>
            <person name="Yang H.P."/>
            <person name="Yang S.P."/>
            <person name="Yorke J.A."/>
            <person name="Yoshida K."/>
            <person name="Zdobnov E."/>
            <person name="Zhang P."/>
            <person name="Zhang Y."/>
            <person name="Zimin A.V."/>
            <person name="Baldwin J."/>
            <person name="Abdouelleil A."/>
            <person name="Abdulkadir J."/>
            <person name="Abebe A."/>
            <person name="Abera B."/>
            <person name="Abreu J."/>
            <person name="Acer S.C."/>
            <person name="Aftuck L."/>
            <person name="Alexander A."/>
            <person name="An P."/>
            <person name="Anderson E."/>
            <person name="Anderson S."/>
            <person name="Arachi H."/>
            <person name="Azer M."/>
            <person name="Bachantsang P."/>
            <person name="Barry A."/>
            <person name="Bayul T."/>
            <person name="Berlin A."/>
            <person name="Bessette D."/>
            <person name="Bloom T."/>
            <person name="Blye J."/>
            <person name="Boguslavskiy L."/>
            <person name="Bonnet C."/>
            <person name="Boukhgalter B."/>
            <person name="Bourzgui I."/>
            <person name="Brown A."/>
            <person name="Cahill P."/>
            <person name="Channer S."/>
            <person name="Cheshatsang Y."/>
            <person name="Chuda L."/>
            <person name="Citroen M."/>
            <person name="Collymore A."/>
            <person name="Cooke P."/>
            <person name="Costello M."/>
            <person name="D'Aco K."/>
            <person name="Daza R."/>
            <person name="De Haan G."/>
            <person name="DeGray S."/>
            <person name="DeMaso C."/>
            <person name="Dhargay N."/>
            <person name="Dooley K."/>
            <person name="Dooley E."/>
            <person name="Doricent M."/>
            <person name="Dorje P."/>
            <person name="Dorjee K."/>
            <person name="Dupes A."/>
            <person name="Elong R."/>
            <person name="Falk J."/>
            <person name="Farina A."/>
            <person name="Faro S."/>
            <person name="Ferguson D."/>
            <person name="Fisher S."/>
            <person name="Foley C.D."/>
            <person name="Franke A."/>
            <person name="Friedrich D."/>
            <person name="Gadbois L."/>
            <person name="Gearin G."/>
            <person name="Gearin C.R."/>
            <person name="Giannoukos G."/>
            <person name="Goode T."/>
            <person name="Graham J."/>
            <person name="Grandbois E."/>
            <person name="Grewal S."/>
            <person name="Gyaltsen K."/>
            <person name="Hafez N."/>
            <person name="Hagos B."/>
            <person name="Hall J."/>
            <person name="Henson C."/>
            <person name="Hollinger A."/>
            <person name="Honan T."/>
            <person name="Huard M.D."/>
            <person name="Hughes L."/>
            <person name="Hurhula B."/>
            <person name="Husby M.E."/>
            <person name="Kamat A."/>
            <person name="Kanga B."/>
            <person name="Kashin S."/>
            <person name="Khazanovich D."/>
            <person name="Kisner P."/>
            <person name="Lance K."/>
            <person name="Lara M."/>
            <person name="Lee W."/>
            <person name="Lennon N."/>
            <person name="Letendre F."/>
            <person name="LeVine R."/>
            <person name="Lipovsky A."/>
            <person name="Liu X."/>
            <person name="Liu J."/>
            <person name="Liu S."/>
            <person name="Lokyitsang T."/>
            <person name="Lokyitsang Y."/>
            <person name="Lubonja R."/>
            <person name="Lui A."/>
            <person name="MacDonald P."/>
            <person name="Magnisalis V."/>
            <person name="Maru K."/>
            <person name="Matthews C."/>
            <person name="McCusker W."/>
            <person name="McDonough S."/>
            <person name="Mehta T."/>
            <person name="Meldrim J."/>
            <person name="Meneus L."/>
            <person name="Mihai O."/>
            <person name="Mihalev A."/>
            <person name="Mihova T."/>
            <person name="Mittelman R."/>
            <person name="Mlenga V."/>
            <person name="Montmayeur A."/>
            <person name="Mulrain L."/>
            <person name="Navidi A."/>
            <person name="Naylor J."/>
            <person name="Negash T."/>
            <person name="Nguyen T."/>
            <person name="Nguyen N."/>
            <person name="Nicol R."/>
            <person name="Norbu C."/>
            <person name="Norbu N."/>
            <person name="Novod N."/>
            <person name="O'Neill B."/>
            <person name="Osman S."/>
            <person name="Markiewicz E."/>
            <person name="Oyono O.L."/>
            <person name="Patti C."/>
            <person name="Phunkhang P."/>
            <person name="Pierre F."/>
            <person name="Priest M."/>
            <person name="Raghuraman S."/>
            <person name="Rege F."/>
            <person name="Reyes R."/>
            <person name="Rise C."/>
            <person name="Rogov P."/>
            <person name="Ross K."/>
            <person name="Ryan E."/>
            <person name="Settipalli S."/>
            <person name="Shea T."/>
            <person name="Sherpa N."/>
            <person name="Shi L."/>
            <person name="Shih D."/>
            <person name="Sparrow T."/>
            <person name="Spaulding J."/>
            <person name="Stalker J."/>
            <person name="Stange-Thomann N."/>
            <person name="Stavropoulos S."/>
            <person name="Stone C."/>
            <person name="Strader C."/>
            <person name="Tesfaye S."/>
            <person name="Thomson T."/>
            <person name="Thoulutsang Y."/>
            <person name="Thoulutsang D."/>
            <person name="Topham K."/>
            <person name="Topping I."/>
            <person name="Tsamla T."/>
            <person name="Vassiliev H."/>
            <person name="Vo A."/>
            <person name="Wangchuk T."/>
            <person name="Wangdi T."/>
            <person name="Weiand M."/>
            <person name="Wilkinson J."/>
            <person name="Wilson A."/>
            <person name="Yadav S."/>
            <person name="Young G."/>
            <person name="Yu Q."/>
            <person name="Zembek L."/>
            <person name="Zhong D."/>
            <person name="Zimmer A."/>
            <person name="Zwirko Z."/>
            <person name="Jaffe D.B."/>
            <person name="Alvarez P."/>
            <person name="Brockman W."/>
            <person name="Butler J."/>
            <person name="Chin C."/>
            <person name="Gnerre S."/>
            <person name="Grabherr M."/>
            <person name="Kleber M."/>
            <person name="Mauceli E."/>
            <person name="MacCallum I."/>
        </authorList>
    </citation>
    <scope>NUCLEOTIDE SEQUENCE [LARGE SCALE GENOMIC DNA]</scope>
    <source>
        <strain evidence="1">TSC#15287-2541.00</strain>
        <strain evidence="3">Tucson 15287-2541.00</strain>
    </source>
</reference>
<dbReference type="GeneID" id="6565496"/>
<dbReference type="Proteomes" id="UP000001070">
    <property type="component" value="Unassembled WGS sequence"/>
</dbReference>
<reference evidence="1" key="3">
    <citation type="submission" date="2008-06" db="EMBL/GenBank/DDBJ databases">
        <authorList>
            <consortium name="FlyBase"/>
        </authorList>
    </citation>
    <scope>NUCLEOTIDE SEQUENCE</scope>
    <source>
        <strain evidence="1">TSC#15287-2541.00</strain>
    </source>
</reference>
<accession>B4JKI6</accession>
<gene>
    <name evidence="1" type="primary">Dgri\GH12669</name>
    <name evidence="2" type="synonym">Dgri\GH12671</name>
    <name evidence="1" type="ORF">Dgri_GH12669</name>
    <name evidence="2" type="ORF">Dgri_GH12671</name>
    <name evidence="1" type="ORF">GH12669</name>
    <name evidence="1" type="ORF">GH12671</name>
</gene>
<dbReference type="HOGENOM" id="CLU_3016385_0_0_1"/>
<dbReference type="OrthoDB" id="2119228at2759"/>
<dbReference type="SUPFAM" id="SSF47576">
    <property type="entry name" value="Calponin-homology domain, CH-domain"/>
    <property type="match status" value="1"/>
</dbReference>
<dbReference type="eggNOG" id="KOG3000">
    <property type="taxonomic scope" value="Eukaryota"/>
</dbReference>
<dbReference type="STRING" id="7222.B4JKI6"/>
<evidence type="ECO:0000313" key="1">
    <source>
        <dbReference type="EMBL" id="EDW00089.1"/>
    </source>
</evidence>
<evidence type="ECO:0000313" key="3">
    <source>
        <dbReference type="Proteomes" id="UP000001070"/>
    </source>
</evidence>
<organism evidence="3">
    <name type="scientific">Drosophila grimshawi</name>
    <name type="common">Hawaiian fruit fly</name>
    <name type="synonym">Idiomyia grimshawi</name>
    <dbReference type="NCBI Taxonomy" id="7222"/>
    <lineage>
        <taxon>Eukaryota</taxon>
        <taxon>Metazoa</taxon>
        <taxon>Ecdysozoa</taxon>
        <taxon>Arthropoda</taxon>
        <taxon>Hexapoda</taxon>
        <taxon>Insecta</taxon>
        <taxon>Pterygota</taxon>
        <taxon>Neoptera</taxon>
        <taxon>Endopterygota</taxon>
        <taxon>Diptera</taxon>
        <taxon>Brachycera</taxon>
        <taxon>Muscomorpha</taxon>
        <taxon>Ephydroidea</taxon>
        <taxon>Drosophilidae</taxon>
        <taxon>Drosophila</taxon>
        <taxon>Hawaiian Drosophila</taxon>
    </lineage>
</organism>
<dbReference type="InParanoid" id="B4JKI6"/>
<sequence length="56" mass="6496">MDPNNVQSKNVSKNLSRFKVLFWVNEKMDTEILKVEELCIGAVYCQLMDMLFPDAV</sequence>
<dbReference type="EMBL" id="CH916370">
    <property type="protein sequence ID" value="EDW00092.1"/>
    <property type="molecule type" value="Genomic_DNA"/>
</dbReference>
<dbReference type="GO" id="GO:0008017">
    <property type="term" value="F:microtubule binding"/>
    <property type="evidence" value="ECO:0007669"/>
    <property type="project" value="InterPro"/>
</dbReference>
<dbReference type="KEGG" id="dgr:6565496"/>
<name>B4JKI6_DROGR</name>
<dbReference type="Gene3D" id="1.10.418.10">
    <property type="entry name" value="Calponin-like domain"/>
    <property type="match status" value="1"/>
</dbReference>
<reference evidence="1" key="2">
    <citation type="journal article" date="2008" name="Bioinformatics">
        <title>Assembly reconciliation.</title>
        <authorList>
            <person name="Zimin A.V."/>
            <person name="Smith D.R."/>
            <person name="Sutton G."/>
            <person name="Yorke J.A."/>
        </authorList>
    </citation>
    <scope>NUCLEOTIDE SEQUENCE</scope>
    <source>
        <strain evidence="1">TSC#15287-2541.00</strain>
    </source>
</reference>
<proteinExistence type="predicted"/>
<dbReference type="InterPro" id="IPR027328">
    <property type="entry name" value="MAPRE"/>
</dbReference>
<keyword evidence="3" id="KW-1185">Reference proteome</keyword>
<dbReference type="EMBL" id="CH916370">
    <property type="protein sequence ID" value="EDW00089.1"/>
    <property type="molecule type" value="Genomic_DNA"/>
</dbReference>
<dbReference type="InterPro" id="IPR036872">
    <property type="entry name" value="CH_dom_sf"/>
</dbReference>
<dbReference type="SMR" id="B4JKI6"/>
<protein>
    <submittedName>
        <fullName evidence="1">GH12669</fullName>
    </submittedName>
    <submittedName>
        <fullName evidence="2">GH12671</fullName>
    </submittedName>
</protein>
<evidence type="ECO:0000313" key="2">
    <source>
        <dbReference type="EMBL" id="EDW00092.1"/>
    </source>
</evidence>
<dbReference type="AlphaFoldDB" id="B4JKI6"/>